<proteinExistence type="inferred from homology"/>
<evidence type="ECO:0000256" key="1">
    <source>
        <dbReference type="ARBA" id="ARBA00004300"/>
    </source>
</evidence>
<keyword evidence="3" id="KW-1003">Cell membrane</keyword>
<evidence type="ECO:0000256" key="3">
    <source>
        <dbReference type="ARBA" id="ARBA00022475"/>
    </source>
</evidence>
<keyword evidence="8 21" id="KW-1133">Transmembrane helix</keyword>
<keyword evidence="10" id="KW-0496">Mitochondrion</keyword>
<keyword evidence="4" id="KW-0963">Cytoplasm</keyword>
<keyword evidence="5" id="KW-0597">Phosphoprotein</keyword>
<evidence type="ECO:0000256" key="18">
    <source>
        <dbReference type="ARBA" id="ARBA00074026"/>
    </source>
</evidence>
<evidence type="ECO:0000256" key="2">
    <source>
        <dbReference type="ARBA" id="ARBA00004389"/>
    </source>
</evidence>
<protein>
    <recommendedName>
        <fullName evidence="18">Sarcolemmal membrane-associated protein</fullName>
    </recommendedName>
</protein>
<dbReference type="Gene3D" id="6.10.250.3110">
    <property type="match status" value="1"/>
</dbReference>
<dbReference type="GO" id="GO:0072659">
    <property type="term" value="P:protein localization to plasma membrane"/>
    <property type="evidence" value="ECO:0007669"/>
    <property type="project" value="TreeGrafter"/>
</dbReference>
<accession>A0A8C2KY45</accession>
<dbReference type="FunFam" id="2.60.200.20:FF:000003">
    <property type="entry name" value="sarcolemmal membrane-associated protein isoform X2"/>
    <property type="match status" value="1"/>
</dbReference>
<evidence type="ECO:0000256" key="17">
    <source>
        <dbReference type="ARBA" id="ARBA00066015"/>
    </source>
</evidence>
<evidence type="ECO:0000256" key="9">
    <source>
        <dbReference type="ARBA" id="ARBA00023054"/>
    </source>
</evidence>
<keyword evidence="7" id="KW-0256">Endoplasmic reticulum</keyword>
<dbReference type="GO" id="GO:0005813">
    <property type="term" value="C:centrosome"/>
    <property type="evidence" value="ECO:0007669"/>
    <property type="project" value="UniProtKB-SubCell"/>
</dbReference>
<feature type="coiled-coil region" evidence="19">
    <location>
        <begin position="172"/>
        <end position="199"/>
    </location>
</feature>
<evidence type="ECO:0000256" key="15">
    <source>
        <dbReference type="ARBA" id="ARBA00060409"/>
    </source>
</evidence>
<dbReference type="Ensembl" id="ENSCCRT00020125213.1">
    <property type="protein sequence ID" value="ENSCCRP00020114790.1"/>
    <property type="gene ID" value="ENSCCRG00020050976.1"/>
</dbReference>
<feature type="coiled-coil region" evidence="19">
    <location>
        <begin position="523"/>
        <end position="575"/>
    </location>
</feature>
<feature type="coiled-coil region" evidence="19">
    <location>
        <begin position="265"/>
        <end position="394"/>
    </location>
</feature>
<comment type="function">
    <text evidence="14">Associates with the striatin-interacting phosphatase and kinase (STRIPAK) core complex, forming the extended (SIKE1:SLMAP)STRIPAK complex. The (SIKE1:SLMAP)STRIPAK complex dephosphorylates STK3 leading to the inhibition of Hippo signaling and the control of cell growth. May play a role during myoblast fusion.</text>
</comment>
<feature type="compositionally biased region" description="Acidic residues" evidence="20">
    <location>
        <begin position="465"/>
        <end position="476"/>
    </location>
</feature>
<comment type="similarity">
    <text evidence="16">Belongs to the SLMAP family.</text>
</comment>
<evidence type="ECO:0000256" key="13">
    <source>
        <dbReference type="ARBA" id="ARBA00046294"/>
    </source>
</evidence>
<keyword evidence="11 21" id="KW-0472">Membrane</keyword>
<evidence type="ECO:0000256" key="10">
    <source>
        <dbReference type="ARBA" id="ARBA00023128"/>
    </source>
</evidence>
<evidence type="ECO:0000259" key="22">
    <source>
        <dbReference type="PROSITE" id="PS50006"/>
    </source>
</evidence>
<dbReference type="InterPro" id="IPR000253">
    <property type="entry name" value="FHA_dom"/>
</dbReference>
<reference evidence="23" key="1">
    <citation type="submission" date="2025-08" db="UniProtKB">
        <authorList>
            <consortium name="Ensembl"/>
        </authorList>
    </citation>
    <scope>IDENTIFICATION</scope>
</reference>
<dbReference type="SMART" id="SM00240">
    <property type="entry name" value="FHA"/>
    <property type="match status" value="1"/>
</dbReference>
<sequence>MPSALAVFTCRPNSHPFQERHVYLDEPVKIGRSVARCRPAQNNATFDCKVLSRNHALVWFDHKTGKFYLQDTKSSNGTFINSQRLSRGSEESPPCEVLSGDIIQFGVDVTENTRKVTHGCIVSTIKLFLPDGMEARRRSDVVPAPLPLAIDKVSANTPSMYSQELFQLSQYLQEALHREQMLEQKLATLQRLLASTQEASESSWQALIDEDRLLSRLEVMGNQLQAYSKNQTEDGIRKELVALTEDKHNYETTAKESLRRVLQEKIEVVRKLSEVERSLSNTEDECTHLREMNERTQEELRELANKYNGAVNEIKDLTEKIKLAEVKHDDLSQKGLNEKKELQLKIEEMEEKEQALQARIEALQADNDFTNERLTALQVRLEQLQEKSIKENNSLAVRQLKEAVDSSINKLSNFDEVIDAHLQNNQTTVDNSLASPDRLKENQIDAKECDMSDTLSPSKDKSSDDTSDGQMDEQELNESQNRVSLLKEMDRNLEAGDTEQVIPHLHRELQEAQELANTGKQKCLELQALLEEERRTNRQQTEESAKQIRFLQTQLAKLQSDMEALREQRENTISTTREELYSAQEEILLLRHAMEASTAEREREIAALQGDLSTVTAELDKWRQTAAKYEVEISNLQASFQLQSQHQETASQLQGELEKLQAECCSLQNECDSLRAEKTTLKQKLHRLEEELDSSRERSATLCSSLNALEKSQGDLANKLGSIQDQHQQDASKLKVQLARAESHTRDLQKEYNDTQNLLSDLRQQYEQTEQEKRSINDELEQCKVNLKLLQEKGSNPSILQPVQAISIGLFLALLYWCFGQLW</sequence>
<name>A0A8C2KY45_CYPCA</name>
<dbReference type="GO" id="GO:0005789">
    <property type="term" value="C:endoplasmic reticulum membrane"/>
    <property type="evidence" value="ECO:0007669"/>
    <property type="project" value="UniProtKB-SubCell"/>
</dbReference>
<dbReference type="SUPFAM" id="SSF49879">
    <property type="entry name" value="SMAD/FHA domain"/>
    <property type="match status" value="1"/>
</dbReference>
<evidence type="ECO:0000256" key="21">
    <source>
        <dbReference type="SAM" id="Phobius"/>
    </source>
</evidence>
<dbReference type="PANTHER" id="PTHR15715:SF22">
    <property type="entry name" value="SARCOLEMMAL MEMBRANE-ASSOCIATED PROTEIN"/>
    <property type="match status" value="1"/>
</dbReference>
<dbReference type="PANTHER" id="PTHR15715">
    <property type="entry name" value="CENTROSOMAL PROTEIN OF 170 KDA"/>
    <property type="match status" value="1"/>
</dbReference>
<keyword evidence="6 21" id="KW-0812">Transmembrane</keyword>
<evidence type="ECO:0000256" key="7">
    <source>
        <dbReference type="ARBA" id="ARBA00022824"/>
    </source>
</evidence>
<evidence type="ECO:0000256" key="14">
    <source>
        <dbReference type="ARBA" id="ARBA00057671"/>
    </source>
</evidence>
<dbReference type="PROSITE" id="PS50006">
    <property type="entry name" value="FHA_DOMAIN"/>
    <property type="match status" value="1"/>
</dbReference>
<dbReference type="CDD" id="cd21911">
    <property type="entry name" value="CC1_SLMAP"/>
    <property type="match status" value="1"/>
</dbReference>
<evidence type="ECO:0000256" key="20">
    <source>
        <dbReference type="SAM" id="MobiDB-lite"/>
    </source>
</evidence>
<dbReference type="Proteomes" id="UP000694701">
    <property type="component" value="Unplaced"/>
</dbReference>
<organism evidence="23 24">
    <name type="scientific">Cyprinus carpio</name>
    <name type="common">Common carp</name>
    <dbReference type="NCBI Taxonomy" id="7962"/>
    <lineage>
        <taxon>Eukaryota</taxon>
        <taxon>Metazoa</taxon>
        <taxon>Chordata</taxon>
        <taxon>Craniata</taxon>
        <taxon>Vertebrata</taxon>
        <taxon>Euteleostomi</taxon>
        <taxon>Actinopterygii</taxon>
        <taxon>Neopterygii</taxon>
        <taxon>Teleostei</taxon>
        <taxon>Ostariophysi</taxon>
        <taxon>Cypriniformes</taxon>
        <taxon>Cyprinidae</taxon>
        <taxon>Cyprininae</taxon>
        <taxon>Cyprinus</taxon>
    </lineage>
</organism>
<keyword evidence="12" id="KW-0206">Cytoskeleton</keyword>
<dbReference type="Pfam" id="PF00498">
    <property type="entry name" value="FHA"/>
    <property type="match status" value="1"/>
</dbReference>
<evidence type="ECO:0000313" key="24">
    <source>
        <dbReference type="Proteomes" id="UP000694701"/>
    </source>
</evidence>
<dbReference type="SUPFAM" id="SSF57997">
    <property type="entry name" value="Tropomyosin"/>
    <property type="match status" value="1"/>
</dbReference>
<feature type="coiled-coil region" evidence="19">
    <location>
        <begin position="724"/>
        <end position="793"/>
    </location>
</feature>
<dbReference type="GO" id="GO:0042383">
    <property type="term" value="C:sarcolemma"/>
    <property type="evidence" value="ECO:0007669"/>
    <property type="project" value="UniProtKB-SubCell"/>
</dbReference>
<feature type="transmembrane region" description="Helical" evidence="21">
    <location>
        <begin position="799"/>
        <end position="819"/>
    </location>
</feature>
<keyword evidence="9 19" id="KW-0175">Coiled coil</keyword>
<evidence type="ECO:0000256" key="16">
    <source>
        <dbReference type="ARBA" id="ARBA00061687"/>
    </source>
</evidence>
<dbReference type="GO" id="GO:0031966">
    <property type="term" value="C:mitochondrial membrane"/>
    <property type="evidence" value="ECO:0007669"/>
    <property type="project" value="UniProtKB-SubCell"/>
</dbReference>
<evidence type="ECO:0000256" key="19">
    <source>
        <dbReference type="SAM" id="Coils"/>
    </source>
</evidence>
<dbReference type="AlphaFoldDB" id="A0A8C2KY45"/>
<dbReference type="CDD" id="cd22679">
    <property type="entry name" value="FHA_SLMAP"/>
    <property type="match status" value="1"/>
</dbReference>
<dbReference type="InterPro" id="IPR051176">
    <property type="entry name" value="Cent_Immune-Sig_Mod"/>
</dbReference>
<evidence type="ECO:0000256" key="11">
    <source>
        <dbReference type="ARBA" id="ARBA00023136"/>
    </source>
</evidence>
<evidence type="ECO:0000256" key="5">
    <source>
        <dbReference type="ARBA" id="ARBA00022553"/>
    </source>
</evidence>
<feature type="region of interest" description="Disordered" evidence="20">
    <location>
        <begin position="445"/>
        <end position="481"/>
    </location>
</feature>
<dbReference type="GO" id="GO:1900825">
    <property type="term" value="P:regulation of membrane depolarization during cardiac muscle cell action potential"/>
    <property type="evidence" value="ECO:0007669"/>
    <property type="project" value="TreeGrafter"/>
</dbReference>
<comment type="subcellular location">
    <subcellularLocation>
        <location evidence="15">Cell membrane</location>
        <location evidence="15">Sarcolemma</location>
        <topology evidence="15">Single-pass type IV membrane protein</topology>
    </subcellularLocation>
    <subcellularLocation>
        <location evidence="1">Cytoplasm</location>
        <location evidence="1">Cytoskeleton</location>
        <location evidence="1">Microtubule organizing center</location>
        <location evidence="1">Centrosome</location>
    </subcellularLocation>
    <subcellularLocation>
        <location evidence="2">Endoplasmic reticulum membrane</location>
        <topology evidence="2">Single-pass membrane protein</topology>
    </subcellularLocation>
    <subcellularLocation>
        <location evidence="13">Mitochondrion membrane</location>
        <topology evidence="13">Single-pass type IV membrane protein</topology>
    </subcellularLocation>
</comment>
<evidence type="ECO:0000256" key="6">
    <source>
        <dbReference type="ARBA" id="ARBA00022692"/>
    </source>
</evidence>
<feature type="coiled-coil region" evidence="19">
    <location>
        <begin position="612"/>
        <end position="698"/>
    </location>
</feature>
<dbReference type="Gene3D" id="2.60.200.20">
    <property type="match status" value="1"/>
</dbReference>
<evidence type="ECO:0000256" key="12">
    <source>
        <dbReference type="ARBA" id="ARBA00023212"/>
    </source>
</evidence>
<evidence type="ECO:0000256" key="4">
    <source>
        <dbReference type="ARBA" id="ARBA00022490"/>
    </source>
</evidence>
<feature type="domain" description="FHA" evidence="22">
    <location>
        <begin position="28"/>
        <end position="85"/>
    </location>
</feature>
<evidence type="ECO:0000313" key="23">
    <source>
        <dbReference type="Ensembl" id="ENSCCRP00020114790.1"/>
    </source>
</evidence>
<comment type="subunit">
    <text evidence="17">Homodimer. Interacts with myosin. Interacts with SIKE1 and both associate with the STRIPAK core complex composed of PP2A catalytic and scaffolding subunits, the striatins (PP2A regulatory subunits), the striatin-associated proteins MOB4, STRIP1 and STRIP2, PDCD10 and members of the STE20 kinases, such as STK24 and STK26. Interacts (via FHA domain) with STK3 (when phosphorylated); the interaction associates STK3 with the STRIPAK complex.</text>
</comment>
<dbReference type="InterPro" id="IPR008984">
    <property type="entry name" value="SMAD_FHA_dom_sf"/>
</dbReference>
<evidence type="ECO:0000256" key="8">
    <source>
        <dbReference type="ARBA" id="ARBA00022989"/>
    </source>
</evidence>